<organism evidence="1 2">
    <name type="scientific">Gossypium hirsutum</name>
    <name type="common">Upland cotton</name>
    <name type="synonym">Gossypium mexicanum</name>
    <dbReference type="NCBI Taxonomy" id="3635"/>
    <lineage>
        <taxon>Eukaryota</taxon>
        <taxon>Viridiplantae</taxon>
        <taxon>Streptophyta</taxon>
        <taxon>Embryophyta</taxon>
        <taxon>Tracheophyta</taxon>
        <taxon>Spermatophyta</taxon>
        <taxon>Magnoliopsida</taxon>
        <taxon>eudicotyledons</taxon>
        <taxon>Gunneridae</taxon>
        <taxon>Pentapetalae</taxon>
        <taxon>rosids</taxon>
        <taxon>malvids</taxon>
        <taxon>Malvales</taxon>
        <taxon>Malvaceae</taxon>
        <taxon>Malvoideae</taxon>
        <taxon>Gossypium</taxon>
    </lineage>
</organism>
<protein>
    <submittedName>
        <fullName evidence="2">Uncharacterized protein</fullName>
    </submittedName>
</protein>
<dbReference type="Gene3D" id="2.40.70.10">
    <property type="entry name" value="Acid Proteases"/>
    <property type="match status" value="1"/>
</dbReference>
<dbReference type="GeneID" id="121220344"/>
<reference evidence="1" key="1">
    <citation type="journal article" date="2020" name="Nat. Genet.">
        <title>Genomic diversifications of five Gossypium allopolyploid species and their impact on cotton improvement.</title>
        <authorList>
            <person name="Chen Z.J."/>
            <person name="Sreedasyam A."/>
            <person name="Ando A."/>
            <person name="Song Q."/>
            <person name="De Santiago L.M."/>
            <person name="Hulse-Kemp A.M."/>
            <person name="Ding M."/>
            <person name="Ye W."/>
            <person name="Kirkbride R.C."/>
            <person name="Jenkins J."/>
            <person name="Plott C."/>
            <person name="Lovell J."/>
            <person name="Lin Y.M."/>
            <person name="Vaughn R."/>
            <person name="Liu B."/>
            <person name="Simpson S."/>
            <person name="Scheffler B.E."/>
            <person name="Wen L."/>
            <person name="Saski C.A."/>
            <person name="Grover C.E."/>
            <person name="Hu G."/>
            <person name="Conover J.L."/>
            <person name="Carlson J.W."/>
            <person name="Shu S."/>
            <person name="Boston L.B."/>
            <person name="Williams M."/>
            <person name="Peterson D.G."/>
            <person name="McGee K."/>
            <person name="Jones D.C."/>
            <person name="Wendel J.F."/>
            <person name="Stelly D.M."/>
            <person name="Grimwood J."/>
            <person name="Schmutz J."/>
        </authorList>
    </citation>
    <scope>NUCLEOTIDE SEQUENCE [LARGE SCALE GENOMIC DNA]</scope>
    <source>
        <strain evidence="1">cv. TM-1</strain>
    </source>
</reference>
<dbReference type="InterPro" id="IPR021109">
    <property type="entry name" value="Peptidase_aspartic_dom_sf"/>
</dbReference>
<evidence type="ECO:0000313" key="1">
    <source>
        <dbReference type="Proteomes" id="UP000818029"/>
    </source>
</evidence>
<dbReference type="RefSeq" id="XP_040955966.1">
    <property type="nucleotide sequence ID" value="XM_041100032.1"/>
</dbReference>
<dbReference type="PANTHER" id="PTHR33067:SF31">
    <property type="entry name" value="RNA-DIRECTED DNA POLYMERASE"/>
    <property type="match status" value="1"/>
</dbReference>
<dbReference type="PANTHER" id="PTHR33067">
    <property type="entry name" value="RNA-DIRECTED DNA POLYMERASE-RELATED"/>
    <property type="match status" value="1"/>
</dbReference>
<gene>
    <name evidence="2" type="primary">LOC121220344</name>
</gene>
<reference evidence="2" key="2">
    <citation type="submission" date="2025-08" db="UniProtKB">
        <authorList>
            <consortium name="RefSeq"/>
        </authorList>
    </citation>
    <scope>IDENTIFICATION</scope>
</reference>
<name>A0ABM3AM95_GOSHI</name>
<proteinExistence type="predicted"/>
<evidence type="ECO:0000313" key="2">
    <source>
        <dbReference type="RefSeq" id="XP_040955966.1"/>
    </source>
</evidence>
<keyword evidence="1" id="KW-1185">Reference proteome</keyword>
<accession>A0ABM3AM95</accession>
<sequence length="151" mass="16904">MSRRKKIRREERFASNAECRVVVSRRVLPKLNDPSSFTIPIEIGGVNFGKEFCDLGASINLMPLSIYYRSGLGDLRKPVVTFQLADRSLVHPNGVLEDVLVRVRQVILLVDFIVLDFEEDLKIPILLRGSFLATSKASIDVGKGEMMVEVG</sequence>
<dbReference type="Proteomes" id="UP000818029">
    <property type="component" value="Chromosome D08"/>
</dbReference>